<proteinExistence type="predicted"/>
<dbReference type="InterPro" id="IPR013766">
    <property type="entry name" value="Thioredoxin_domain"/>
</dbReference>
<evidence type="ECO:0000256" key="6">
    <source>
        <dbReference type="SAM" id="SignalP"/>
    </source>
</evidence>
<evidence type="ECO:0000256" key="2">
    <source>
        <dbReference type="ARBA" id="ARBA00022748"/>
    </source>
</evidence>
<dbReference type="eggNOG" id="COG0526">
    <property type="taxonomic scope" value="Bacteria"/>
</dbReference>
<dbReference type="Gene3D" id="3.40.30.10">
    <property type="entry name" value="Glutaredoxin"/>
    <property type="match status" value="1"/>
</dbReference>
<gene>
    <name evidence="8" type="ORF">C823_03237</name>
</gene>
<keyword evidence="6" id="KW-0732">Signal</keyword>
<keyword evidence="2" id="KW-0201">Cytochrome c-type biogenesis</keyword>
<dbReference type="CDD" id="cd02966">
    <property type="entry name" value="TlpA_like_family"/>
    <property type="match status" value="1"/>
</dbReference>
<dbReference type="PANTHER" id="PTHR42852:SF6">
    <property type="entry name" value="THIOL:DISULFIDE INTERCHANGE PROTEIN DSBE"/>
    <property type="match status" value="1"/>
</dbReference>
<keyword evidence="4" id="KW-1015">Disulfide bond</keyword>
<keyword evidence="9" id="KW-1185">Reference proteome</keyword>
<keyword evidence="5" id="KW-0676">Redox-active center</keyword>
<dbReference type="STRING" id="1235802.C823_03237"/>
<comment type="subcellular location">
    <subcellularLocation>
        <location evidence="1">Cell envelope</location>
    </subcellularLocation>
</comment>
<dbReference type="GO" id="GO:0030313">
    <property type="term" value="C:cell envelope"/>
    <property type="evidence" value="ECO:0007669"/>
    <property type="project" value="UniProtKB-SubCell"/>
</dbReference>
<dbReference type="PROSITE" id="PS51352">
    <property type="entry name" value="THIOREDOXIN_2"/>
    <property type="match status" value="1"/>
</dbReference>
<dbReference type="AlphaFoldDB" id="N2A5C4"/>
<feature type="domain" description="Thioredoxin" evidence="7">
    <location>
        <begin position="37"/>
        <end position="206"/>
    </location>
</feature>
<dbReference type="InterPro" id="IPR000866">
    <property type="entry name" value="AhpC/TSA"/>
</dbReference>
<name>N2A5C4_9FIRM</name>
<dbReference type="EMBL" id="AQFT01000096">
    <property type="protein sequence ID" value="EMZ24552.1"/>
    <property type="molecule type" value="Genomic_DNA"/>
</dbReference>
<dbReference type="GO" id="GO:0016209">
    <property type="term" value="F:antioxidant activity"/>
    <property type="evidence" value="ECO:0007669"/>
    <property type="project" value="InterPro"/>
</dbReference>
<evidence type="ECO:0000313" key="9">
    <source>
        <dbReference type="Proteomes" id="UP000012589"/>
    </source>
</evidence>
<dbReference type="Proteomes" id="UP000012589">
    <property type="component" value="Unassembled WGS sequence"/>
</dbReference>
<keyword evidence="3" id="KW-0812">Transmembrane</keyword>
<dbReference type="SUPFAM" id="SSF52833">
    <property type="entry name" value="Thioredoxin-like"/>
    <property type="match status" value="1"/>
</dbReference>
<dbReference type="PANTHER" id="PTHR42852">
    <property type="entry name" value="THIOL:DISULFIDE INTERCHANGE PROTEIN DSBE"/>
    <property type="match status" value="1"/>
</dbReference>
<dbReference type="GO" id="GO:0017004">
    <property type="term" value="P:cytochrome complex assembly"/>
    <property type="evidence" value="ECO:0007669"/>
    <property type="project" value="UniProtKB-KW"/>
</dbReference>
<feature type="signal peptide" evidence="6">
    <location>
        <begin position="1"/>
        <end position="28"/>
    </location>
</feature>
<dbReference type="InterPro" id="IPR036249">
    <property type="entry name" value="Thioredoxin-like_sf"/>
</dbReference>
<keyword evidence="3" id="KW-0735">Signal-anchor</keyword>
<reference evidence="8 9" key="1">
    <citation type="journal article" date="2014" name="Genome Announc.">
        <title>Draft genome sequences of the altered schaedler flora, a defined bacterial community from gnotobiotic mice.</title>
        <authorList>
            <person name="Wannemuehler M.J."/>
            <person name="Overstreet A.M."/>
            <person name="Ward D.V."/>
            <person name="Phillips G.J."/>
        </authorList>
    </citation>
    <scope>NUCLEOTIDE SEQUENCE [LARGE SCALE GENOMIC DNA]</scope>
    <source>
        <strain evidence="8 9">ASF492</strain>
    </source>
</reference>
<feature type="chain" id="PRO_5004113652" description="Thioredoxin domain-containing protein" evidence="6">
    <location>
        <begin position="29"/>
        <end position="213"/>
    </location>
</feature>
<dbReference type="Pfam" id="PF00578">
    <property type="entry name" value="AhpC-TSA"/>
    <property type="match status" value="1"/>
</dbReference>
<evidence type="ECO:0000259" key="7">
    <source>
        <dbReference type="PROSITE" id="PS51352"/>
    </source>
</evidence>
<dbReference type="InterPro" id="IPR050553">
    <property type="entry name" value="Thioredoxin_ResA/DsbE_sf"/>
</dbReference>
<dbReference type="GO" id="GO:0016491">
    <property type="term" value="F:oxidoreductase activity"/>
    <property type="evidence" value="ECO:0007669"/>
    <property type="project" value="InterPro"/>
</dbReference>
<dbReference type="PROSITE" id="PS51257">
    <property type="entry name" value="PROKAR_LIPOPROTEIN"/>
    <property type="match status" value="1"/>
</dbReference>
<sequence>MKIIPLSKRIMIGFLTGMFCIMTLTACAEKQDNMKNTTGSETVSDASEPSSEPVINNQNIKLTFSLEDIAGKTYTNEMFQDYKLTMVNVFTTWCTPCINEIPDLEKLNQEMAEQGVAVAGIVLDAVDEEGNIDEEAVQKAELLAERTGATYPFLIPDADGLDGRLKGIDAVPETFFVDQEGNIVGETFVGSRSFNEWKTIVEAQLNSLTGERS</sequence>
<accession>N2A5C4</accession>
<dbReference type="HOGENOM" id="CLU_042529_7_0_9"/>
<evidence type="ECO:0000256" key="1">
    <source>
        <dbReference type="ARBA" id="ARBA00004196"/>
    </source>
</evidence>
<organism evidence="8 9">
    <name type="scientific">Eubacterium plexicaudatum ASF492</name>
    <dbReference type="NCBI Taxonomy" id="1235802"/>
    <lineage>
        <taxon>Bacteria</taxon>
        <taxon>Bacillati</taxon>
        <taxon>Bacillota</taxon>
        <taxon>Clostridia</taxon>
        <taxon>Eubacteriales</taxon>
        <taxon>Eubacteriaceae</taxon>
        <taxon>Eubacterium</taxon>
    </lineage>
</organism>
<evidence type="ECO:0000256" key="4">
    <source>
        <dbReference type="ARBA" id="ARBA00023157"/>
    </source>
</evidence>
<evidence type="ECO:0000256" key="3">
    <source>
        <dbReference type="ARBA" id="ARBA00022968"/>
    </source>
</evidence>
<evidence type="ECO:0000256" key="5">
    <source>
        <dbReference type="ARBA" id="ARBA00023284"/>
    </source>
</evidence>
<protein>
    <recommendedName>
        <fullName evidence="7">Thioredoxin domain-containing protein</fullName>
    </recommendedName>
</protein>
<evidence type="ECO:0000313" key="8">
    <source>
        <dbReference type="EMBL" id="EMZ24552.1"/>
    </source>
</evidence>
<comment type="caution">
    <text evidence="8">The sequence shown here is derived from an EMBL/GenBank/DDBJ whole genome shotgun (WGS) entry which is preliminary data.</text>
</comment>
<dbReference type="PATRIC" id="fig|1235802.3.peg.3424"/>